<proteinExistence type="predicted"/>
<evidence type="ECO:0000313" key="3">
    <source>
        <dbReference type="Proteomes" id="UP000190961"/>
    </source>
</evidence>
<dbReference type="STRING" id="688867.SAMN05660236_3572"/>
<dbReference type="Pfam" id="PF06439">
    <property type="entry name" value="3keto-disac_hyd"/>
    <property type="match status" value="1"/>
</dbReference>
<evidence type="ECO:0000259" key="1">
    <source>
        <dbReference type="Pfam" id="PF06439"/>
    </source>
</evidence>
<dbReference type="GO" id="GO:0016787">
    <property type="term" value="F:hydrolase activity"/>
    <property type="evidence" value="ECO:0007669"/>
    <property type="project" value="InterPro"/>
</dbReference>
<evidence type="ECO:0000313" key="2">
    <source>
        <dbReference type="EMBL" id="SKC77411.1"/>
    </source>
</evidence>
<sequence length="238" mass="26368">MYINPMKKEILITLVTTVGLVLSFTSNAQTKAKSLFNGKDLTGWHADVPEMDNNAAVKSPFIVRNGLLVSLGTPGGHLITDSVYQNYRLEVQYRFAGKPGNCGVLVHVSTPRALYSMFPKSIEVQMMHENAGDFWCIEEDITVPDMEKRRGPKEQWGVNGDKKRRIINLTDGSEKPLGEWNTMIIECVADAVKVWVNGDLVNYGTKSTAQKGQIALQAEGSEVEFKKVVLTPIASLRP</sequence>
<accession>A0A1T5LNC9</accession>
<dbReference type="Proteomes" id="UP000190961">
    <property type="component" value="Unassembled WGS sequence"/>
</dbReference>
<name>A0A1T5LNC9_9BACT</name>
<organism evidence="2 3">
    <name type="scientific">Ohtaekwangia koreensis</name>
    <dbReference type="NCBI Taxonomy" id="688867"/>
    <lineage>
        <taxon>Bacteria</taxon>
        <taxon>Pseudomonadati</taxon>
        <taxon>Bacteroidota</taxon>
        <taxon>Cytophagia</taxon>
        <taxon>Cytophagales</taxon>
        <taxon>Fulvivirgaceae</taxon>
        <taxon>Ohtaekwangia</taxon>
    </lineage>
</organism>
<protein>
    <recommendedName>
        <fullName evidence="1">3-keto-alpha-glucoside-1,2-lyase/3-keto-2-hydroxy-glucal hydratase domain-containing protein</fullName>
    </recommendedName>
</protein>
<dbReference type="EMBL" id="FUZU01000002">
    <property type="protein sequence ID" value="SKC77411.1"/>
    <property type="molecule type" value="Genomic_DNA"/>
</dbReference>
<dbReference type="AlphaFoldDB" id="A0A1T5LNC9"/>
<keyword evidence="3" id="KW-1185">Reference proteome</keyword>
<dbReference type="InterPro" id="IPR010496">
    <property type="entry name" value="AL/BT2_dom"/>
</dbReference>
<gene>
    <name evidence="2" type="ORF">SAMN05660236_3572</name>
</gene>
<reference evidence="2 3" key="1">
    <citation type="submission" date="2017-02" db="EMBL/GenBank/DDBJ databases">
        <authorList>
            <person name="Peterson S.W."/>
        </authorList>
    </citation>
    <scope>NUCLEOTIDE SEQUENCE [LARGE SCALE GENOMIC DNA]</scope>
    <source>
        <strain evidence="2 3">DSM 25262</strain>
    </source>
</reference>
<feature type="domain" description="3-keto-alpha-glucoside-1,2-lyase/3-keto-2-hydroxy-glucal hydratase" evidence="1">
    <location>
        <begin position="32"/>
        <end position="229"/>
    </location>
</feature>
<dbReference type="Gene3D" id="2.60.120.560">
    <property type="entry name" value="Exo-inulinase, domain 1"/>
    <property type="match status" value="1"/>
</dbReference>